<dbReference type="SUPFAM" id="SSF54909">
    <property type="entry name" value="Dimeric alpha+beta barrel"/>
    <property type="match status" value="1"/>
</dbReference>
<dbReference type="Proteomes" id="UP000005019">
    <property type="component" value="Unassembled WGS sequence"/>
</dbReference>
<dbReference type="InterPro" id="IPR052936">
    <property type="entry name" value="Jasmonate_Hydroxylase-like"/>
</dbReference>
<dbReference type="OrthoDB" id="9797060at2"/>
<dbReference type="RefSeq" id="WP_008057992.1">
    <property type="nucleotide sequence ID" value="NZ_AFHG01000028.1"/>
</dbReference>
<reference evidence="2 3" key="1">
    <citation type="journal article" date="2011" name="J. Bacteriol.">
        <title>Genome sequence of Methyloversatilis universalis FAM5T, a methylotrophic representative of the order Rhodocyclales.</title>
        <authorList>
            <person name="Kittichotirat W."/>
            <person name="Good N.M."/>
            <person name="Hall R."/>
            <person name="Bringel F."/>
            <person name="Lajus A."/>
            <person name="Medigue C."/>
            <person name="Smalley N.E."/>
            <person name="Beck D."/>
            <person name="Bumgarner R."/>
            <person name="Vuilleumier S."/>
            <person name="Kalyuzhnaya M.G."/>
        </authorList>
    </citation>
    <scope>NUCLEOTIDE SEQUENCE [LARGE SCALE GENOMIC DNA]</scope>
    <source>
        <strain evidence="3">ATCC BAA-1314 / JCM 13912 / FAM5</strain>
    </source>
</reference>
<accession>F5R7A0</accession>
<dbReference type="InterPro" id="IPR007138">
    <property type="entry name" value="ABM_dom"/>
</dbReference>
<dbReference type="PANTHER" id="PTHR37811">
    <property type="entry name" value="BLL5343 PROTEIN"/>
    <property type="match status" value="1"/>
</dbReference>
<comment type="caution">
    <text evidence="2">The sequence shown here is derived from an EMBL/GenBank/DDBJ whole genome shotgun (WGS) entry which is preliminary data.</text>
</comment>
<sequence>MSTRLFADTPEPPYYVVIFSARRTPGDDGYADMAERMVELAAQQPGFLGIERARNPDGFGLNVSYWVSEQAIAAWRTHAEHALARQTGRERWYARYALRVARVERAWGWRLQP</sequence>
<proteinExistence type="predicted"/>
<dbReference type="PANTHER" id="PTHR37811:SF2">
    <property type="entry name" value="ABM DOMAIN-CONTAINING PROTEIN"/>
    <property type="match status" value="1"/>
</dbReference>
<dbReference type="InterPro" id="IPR011008">
    <property type="entry name" value="Dimeric_a/b-barrel"/>
</dbReference>
<evidence type="ECO:0000313" key="3">
    <source>
        <dbReference type="Proteomes" id="UP000005019"/>
    </source>
</evidence>
<evidence type="ECO:0000259" key="1">
    <source>
        <dbReference type="Pfam" id="PF03992"/>
    </source>
</evidence>
<evidence type="ECO:0000313" key="2">
    <source>
        <dbReference type="EMBL" id="EGK73600.1"/>
    </source>
</evidence>
<organism evidence="2 3">
    <name type="scientific">Methyloversatilis universalis (strain ATCC BAA-1314 / DSM 25237 / JCM 13912 / CCUG 52030 / FAM5)</name>
    <dbReference type="NCBI Taxonomy" id="1000565"/>
    <lineage>
        <taxon>Bacteria</taxon>
        <taxon>Pseudomonadati</taxon>
        <taxon>Pseudomonadota</taxon>
        <taxon>Betaproteobacteria</taxon>
        <taxon>Nitrosomonadales</taxon>
        <taxon>Sterolibacteriaceae</taxon>
        <taxon>Methyloversatilis</taxon>
    </lineage>
</organism>
<protein>
    <recommendedName>
        <fullName evidence="1">ABM domain-containing protein</fullName>
    </recommendedName>
</protein>
<name>F5R7A0_METUF</name>
<dbReference type="eggNOG" id="COG2329">
    <property type="taxonomic scope" value="Bacteria"/>
</dbReference>
<dbReference type="STRING" id="1000565.METUNv1_00231"/>
<gene>
    <name evidence="2" type="ORF">METUNv1_00231</name>
</gene>
<keyword evidence="3" id="KW-1185">Reference proteome</keyword>
<dbReference type="AlphaFoldDB" id="F5R7A0"/>
<feature type="domain" description="ABM" evidence="1">
    <location>
        <begin position="15"/>
        <end position="84"/>
    </location>
</feature>
<dbReference type="EMBL" id="AFHG01000028">
    <property type="protein sequence ID" value="EGK73600.1"/>
    <property type="molecule type" value="Genomic_DNA"/>
</dbReference>
<dbReference type="Pfam" id="PF03992">
    <property type="entry name" value="ABM"/>
    <property type="match status" value="1"/>
</dbReference>
<dbReference type="Gene3D" id="3.30.70.100">
    <property type="match status" value="1"/>
</dbReference>